<accession>A0A5N1JJX0</accession>
<dbReference type="GO" id="GO:0040029">
    <property type="term" value="P:epigenetic regulation of gene expression"/>
    <property type="evidence" value="ECO:0007669"/>
    <property type="project" value="TreeGrafter"/>
</dbReference>
<dbReference type="Proteomes" id="UP000326344">
    <property type="component" value="Unassembled WGS sequence"/>
</dbReference>
<dbReference type="PANTHER" id="PTHR10625">
    <property type="entry name" value="HISTONE DEACETYLASE HDAC1-RELATED"/>
    <property type="match status" value="1"/>
</dbReference>
<reference evidence="4 5" key="1">
    <citation type="submission" date="2019-09" db="EMBL/GenBank/DDBJ databases">
        <title>Genome Sequence of Larkinella sp MA1.</title>
        <authorList>
            <person name="Srinivasan S."/>
        </authorList>
    </citation>
    <scope>NUCLEOTIDE SEQUENCE [LARGE SCALE GENOMIC DNA]</scope>
    <source>
        <strain evidence="4 5">MA1</strain>
    </source>
</reference>
<dbReference type="RefSeq" id="WP_150874884.1">
    <property type="nucleotide sequence ID" value="NZ_VTWS01000001.1"/>
</dbReference>
<dbReference type="InterPro" id="IPR023801">
    <property type="entry name" value="His_deacetylse_dom"/>
</dbReference>
<sequence>MLKIAYNPIYRHPLPEGHRFPMSKYELIYDQLLYEGTCRPGNFFSPGLVDDRWVLAVHTSDYVRQLKTLSVPPVMVRRIGFPLSEGLIQREWMITQGTIDCCLIALKSGISLNIAGGTHHAFPDRGEGFCLLNDVAVAARYILDQQLAQKVLIIDLDVHQGNGTAVIFRQEPRVFTFSMHGKDNYPLHKEQSDLDVELPTGMSDKAYLQQLADTLPRLVKEQKPDFLFYISGVDVLKSDRLGKLSLTREGCKQRDEFVFEQARKAGLPIVVSMGGGYSPRMADIVEAHCNTFRLAEKLYF</sequence>
<dbReference type="InterPro" id="IPR000286">
    <property type="entry name" value="HDACs"/>
</dbReference>
<gene>
    <name evidence="4" type="ORF">F0P93_03085</name>
</gene>
<evidence type="ECO:0000256" key="2">
    <source>
        <dbReference type="ARBA" id="ARBA00022801"/>
    </source>
</evidence>
<dbReference type="PANTHER" id="PTHR10625:SF19">
    <property type="entry name" value="HISTONE DEACETYLASE 12"/>
    <property type="match status" value="1"/>
</dbReference>
<dbReference type="InterPro" id="IPR037138">
    <property type="entry name" value="His_deacetylse_dom_sf"/>
</dbReference>
<evidence type="ECO:0000313" key="5">
    <source>
        <dbReference type="Proteomes" id="UP000326344"/>
    </source>
</evidence>
<keyword evidence="2" id="KW-0378">Hydrolase</keyword>
<dbReference type="PRINTS" id="PR01270">
    <property type="entry name" value="HDASUPER"/>
</dbReference>
<dbReference type="CDD" id="cd09993">
    <property type="entry name" value="HDAC_classIV"/>
    <property type="match status" value="1"/>
</dbReference>
<dbReference type="Gene3D" id="3.40.800.20">
    <property type="entry name" value="Histone deacetylase domain"/>
    <property type="match status" value="1"/>
</dbReference>
<keyword evidence="5" id="KW-1185">Reference proteome</keyword>
<dbReference type="AlphaFoldDB" id="A0A5N1JJX0"/>
<name>A0A5N1JJX0_9BACT</name>
<dbReference type="InterPro" id="IPR023696">
    <property type="entry name" value="Ureohydrolase_dom_sf"/>
</dbReference>
<evidence type="ECO:0000313" key="4">
    <source>
        <dbReference type="EMBL" id="KAA9356745.1"/>
    </source>
</evidence>
<evidence type="ECO:0000259" key="3">
    <source>
        <dbReference type="Pfam" id="PF00850"/>
    </source>
</evidence>
<protein>
    <submittedName>
        <fullName evidence="4">Histone deacetylase</fullName>
    </submittedName>
</protein>
<dbReference type="InterPro" id="IPR044150">
    <property type="entry name" value="HDAC_classIV"/>
</dbReference>
<dbReference type="GO" id="GO:0004407">
    <property type="term" value="F:histone deacetylase activity"/>
    <property type="evidence" value="ECO:0007669"/>
    <property type="project" value="InterPro"/>
</dbReference>
<dbReference type="SUPFAM" id="SSF52768">
    <property type="entry name" value="Arginase/deacetylase"/>
    <property type="match status" value="1"/>
</dbReference>
<dbReference type="Pfam" id="PF00850">
    <property type="entry name" value="Hist_deacetyl"/>
    <property type="match status" value="1"/>
</dbReference>
<dbReference type="EMBL" id="VTWS01000001">
    <property type="protein sequence ID" value="KAA9356745.1"/>
    <property type="molecule type" value="Genomic_DNA"/>
</dbReference>
<comment type="caution">
    <text evidence="4">The sequence shown here is derived from an EMBL/GenBank/DDBJ whole genome shotgun (WGS) entry which is preliminary data.</text>
</comment>
<dbReference type="GO" id="GO:0016787">
    <property type="term" value="F:hydrolase activity"/>
    <property type="evidence" value="ECO:0007669"/>
    <property type="project" value="UniProtKB-KW"/>
</dbReference>
<comment type="similarity">
    <text evidence="1">Belongs to the histone deacetylase family.</text>
</comment>
<organism evidence="4 5">
    <name type="scientific">Larkinella humicola</name>
    <dbReference type="NCBI Taxonomy" id="2607654"/>
    <lineage>
        <taxon>Bacteria</taxon>
        <taxon>Pseudomonadati</taxon>
        <taxon>Bacteroidota</taxon>
        <taxon>Cytophagia</taxon>
        <taxon>Cytophagales</taxon>
        <taxon>Spirosomataceae</taxon>
        <taxon>Larkinella</taxon>
    </lineage>
</organism>
<evidence type="ECO:0000256" key="1">
    <source>
        <dbReference type="ARBA" id="ARBA00005947"/>
    </source>
</evidence>
<proteinExistence type="inferred from homology"/>
<feature type="domain" description="Histone deacetylase" evidence="3">
    <location>
        <begin position="18"/>
        <end position="290"/>
    </location>
</feature>